<feature type="non-terminal residue" evidence="2">
    <location>
        <position position="1"/>
    </location>
</feature>
<feature type="region of interest" description="Disordered" evidence="1">
    <location>
        <begin position="33"/>
        <end position="80"/>
    </location>
</feature>
<feature type="non-terminal residue" evidence="2">
    <location>
        <position position="80"/>
    </location>
</feature>
<sequence length="80" mass="9118">LGNANPTGVLCLQCKRARNHRIRTIRDDVWAPSATPSRCSFQHEHGERNDHLQLRRRVGSPHPKRVRGRPETQCEGTEAV</sequence>
<dbReference type="AlphaFoldDB" id="A0A0V0SWK9"/>
<dbReference type="Proteomes" id="UP000055048">
    <property type="component" value="Unassembled WGS sequence"/>
</dbReference>
<reference evidence="2 3" key="1">
    <citation type="submission" date="2015-01" db="EMBL/GenBank/DDBJ databases">
        <title>Evolution of Trichinella species and genotypes.</title>
        <authorList>
            <person name="Korhonen P.K."/>
            <person name="Edoardo P."/>
            <person name="Giuseppe L.R."/>
            <person name="Gasser R.B."/>
        </authorList>
    </citation>
    <scope>NUCLEOTIDE SEQUENCE [LARGE SCALE GENOMIC DNA]</scope>
    <source>
        <strain evidence="2">ISS417</strain>
    </source>
</reference>
<proteinExistence type="predicted"/>
<protein>
    <submittedName>
        <fullName evidence="2">Uncharacterized protein</fullName>
    </submittedName>
</protein>
<keyword evidence="3" id="KW-1185">Reference proteome</keyword>
<evidence type="ECO:0000256" key="1">
    <source>
        <dbReference type="SAM" id="MobiDB-lite"/>
    </source>
</evidence>
<feature type="compositionally biased region" description="Basic residues" evidence="1">
    <location>
        <begin position="54"/>
        <end position="67"/>
    </location>
</feature>
<evidence type="ECO:0000313" key="3">
    <source>
        <dbReference type="Proteomes" id="UP000055048"/>
    </source>
</evidence>
<accession>A0A0V0SWK9</accession>
<feature type="compositionally biased region" description="Basic and acidic residues" evidence="1">
    <location>
        <begin position="41"/>
        <end position="53"/>
    </location>
</feature>
<name>A0A0V0SWK9_9BILA</name>
<gene>
    <name evidence="2" type="ORF">T05_14377</name>
</gene>
<evidence type="ECO:0000313" key="2">
    <source>
        <dbReference type="EMBL" id="KRX30707.1"/>
    </source>
</evidence>
<dbReference type="EMBL" id="JYDJ01002266">
    <property type="protein sequence ID" value="KRX30707.1"/>
    <property type="molecule type" value="Genomic_DNA"/>
</dbReference>
<comment type="caution">
    <text evidence="2">The sequence shown here is derived from an EMBL/GenBank/DDBJ whole genome shotgun (WGS) entry which is preliminary data.</text>
</comment>
<organism evidence="2 3">
    <name type="scientific">Trichinella murrelli</name>
    <dbReference type="NCBI Taxonomy" id="144512"/>
    <lineage>
        <taxon>Eukaryota</taxon>
        <taxon>Metazoa</taxon>
        <taxon>Ecdysozoa</taxon>
        <taxon>Nematoda</taxon>
        <taxon>Enoplea</taxon>
        <taxon>Dorylaimia</taxon>
        <taxon>Trichinellida</taxon>
        <taxon>Trichinellidae</taxon>
        <taxon>Trichinella</taxon>
    </lineage>
</organism>